<dbReference type="PANTHER" id="PTHR43591">
    <property type="entry name" value="METHYLTRANSFERASE"/>
    <property type="match status" value="1"/>
</dbReference>
<gene>
    <name evidence="2" type="ORF">F5X71_20235</name>
</gene>
<sequence length="272" mass="28903">MTDGPDLAAHHSHEPTTIASAHERTRVLLDPTRCRYTATSVDGYLDVLGPRPPAARGVGQRLMRTRLYAGVYQCGRPLGLRVASLLEAPGRDADRHRMATRLGLRADATVLDIACGPGNFTGWFGSRVGPQGLAVGLDASRTMLARAVADNSGPAVAYLHGDAEQLPFADGVADAVSCLAALYLINEPFQAIDEMWRVLKPGGRLVILTSLAPGGRRDRAPIAAMEKVSGVRMFGRDDITGHLSGLGFTDIEQLTAGLAQTVMATKPAREPS</sequence>
<feature type="domain" description="Methyltransferase type 11" evidence="1">
    <location>
        <begin position="111"/>
        <end position="207"/>
    </location>
</feature>
<accession>A0A6G9XTX8</accession>
<keyword evidence="2" id="KW-0489">Methyltransferase</keyword>
<evidence type="ECO:0000313" key="3">
    <source>
        <dbReference type="Proteomes" id="UP000501705"/>
    </source>
</evidence>
<dbReference type="Gene3D" id="3.40.50.150">
    <property type="entry name" value="Vaccinia Virus protein VP39"/>
    <property type="match status" value="1"/>
</dbReference>
<reference evidence="2 3" key="1">
    <citation type="journal article" date="2019" name="ACS Chem. Biol.">
        <title>Identification and Mobilization of a Cryptic Antibiotic Biosynthesis Gene Locus from a Human-Pathogenic Nocardia Isolate.</title>
        <authorList>
            <person name="Herisse M."/>
            <person name="Ishida K."/>
            <person name="Porter J.L."/>
            <person name="Howden B."/>
            <person name="Hertweck C."/>
            <person name="Stinear T.P."/>
            <person name="Pidot S.J."/>
        </authorList>
    </citation>
    <scope>NUCLEOTIDE SEQUENCE [LARGE SCALE GENOMIC DNA]</scope>
    <source>
        <strain evidence="2 3">AUSMDU00024985</strain>
    </source>
</reference>
<keyword evidence="2" id="KW-0808">Transferase</keyword>
<evidence type="ECO:0000259" key="1">
    <source>
        <dbReference type="Pfam" id="PF08241"/>
    </source>
</evidence>
<dbReference type="CDD" id="cd02440">
    <property type="entry name" value="AdoMet_MTases"/>
    <property type="match status" value="1"/>
</dbReference>
<dbReference type="Proteomes" id="UP000501705">
    <property type="component" value="Chromosome"/>
</dbReference>
<dbReference type="InterPro" id="IPR013216">
    <property type="entry name" value="Methyltransf_11"/>
</dbReference>
<organism evidence="2 3">
    <name type="scientific">Nocardia brasiliensis</name>
    <dbReference type="NCBI Taxonomy" id="37326"/>
    <lineage>
        <taxon>Bacteria</taxon>
        <taxon>Bacillati</taxon>
        <taxon>Actinomycetota</taxon>
        <taxon>Actinomycetes</taxon>
        <taxon>Mycobacteriales</taxon>
        <taxon>Nocardiaceae</taxon>
        <taxon>Nocardia</taxon>
    </lineage>
</organism>
<dbReference type="Pfam" id="PF08241">
    <property type="entry name" value="Methyltransf_11"/>
    <property type="match status" value="1"/>
</dbReference>
<dbReference type="AlphaFoldDB" id="A0A6G9XTX8"/>
<dbReference type="EMBL" id="CP046171">
    <property type="protein sequence ID" value="QIS04346.1"/>
    <property type="molecule type" value="Genomic_DNA"/>
</dbReference>
<dbReference type="PANTHER" id="PTHR43591:SF24">
    <property type="entry name" value="2-METHOXY-6-POLYPRENYL-1,4-BENZOQUINOL METHYLASE, MITOCHONDRIAL"/>
    <property type="match status" value="1"/>
</dbReference>
<name>A0A6G9XTX8_NOCBR</name>
<proteinExistence type="predicted"/>
<dbReference type="SUPFAM" id="SSF53335">
    <property type="entry name" value="S-adenosyl-L-methionine-dependent methyltransferases"/>
    <property type="match status" value="1"/>
</dbReference>
<dbReference type="GO" id="GO:0008757">
    <property type="term" value="F:S-adenosylmethionine-dependent methyltransferase activity"/>
    <property type="evidence" value="ECO:0007669"/>
    <property type="project" value="InterPro"/>
</dbReference>
<dbReference type="InterPro" id="IPR029063">
    <property type="entry name" value="SAM-dependent_MTases_sf"/>
</dbReference>
<protein>
    <submittedName>
        <fullName evidence="2">Methyltransferase domain-containing protein</fullName>
    </submittedName>
</protein>
<evidence type="ECO:0000313" key="2">
    <source>
        <dbReference type="EMBL" id="QIS04346.1"/>
    </source>
</evidence>
<dbReference type="GO" id="GO:0032259">
    <property type="term" value="P:methylation"/>
    <property type="evidence" value="ECO:0007669"/>
    <property type="project" value="UniProtKB-KW"/>
</dbReference>